<comment type="caution">
    <text evidence="2">The sequence shown here is derived from an EMBL/GenBank/DDBJ whole genome shotgun (WGS) entry which is preliminary data.</text>
</comment>
<name>A0AAD7DNV1_MYCRO</name>
<dbReference type="Proteomes" id="UP001221757">
    <property type="component" value="Unassembled WGS sequence"/>
</dbReference>
<evidence type="ECO:0000313" key="2">
    <source>
        <dbReference type="EMBL" id="KAJ7696249.1"/>
    </source>
</evidence>
<evidence type="ECO:0000313" key="3">
    <source>
        <dbReference type="Proteomes" id="UP001221757"/>
    </source>
</evidence>
<reference evidence="2" key="1">
    <citation type="submission" date="2023-03" db="EMBL/GenBank/DDBJ databases">
        <title>Massive genome expansion in bonnet fungi (Mycena s.s.) driven by repeated elements and novel gene families across ecological guilds.</title>
        <authorList>
            <consortium name="Lawrence Berkeley National Laboratory"/>
            <person name="Harder C.B."/>
            <person name="Miyauchi S."/>
            <person name="Viragh M."/>
            <person name="Kuo A."/>
            <person name="Thoen E."/>
            <person name="Andreopoulos B."/>
            <person name="Lu D."/>
            <person name="Skrede I."/>
            <person name="Drula E."/>
            <person name="Henrissat B."/>
            <person name="Morin E."/>
            <person name="Kohler A."/>
            <person name="Barry K."/>
            <person name="LaButti K."/>
            <person name="Morin E."/>
            <person name="Salamov A."/>
            <person name="Lipzen A."/>
            <person name="Mereny Z."/>
            <person name="Hegedus B."/>
            <person name="Baldrian P."/>
            <person name="Stursova M."/>
            <person name="Weitz H."/>
            <person name="Taylor A."/>
            <person name="Grigoriev I.V."/>
            <person name="Nagy L.G."/>
            <person name="Martin F."/>
            <person name="Kauserud H."/>
        </authorList>
    </citation>
    <scope>NUCLEOTIDE SEQUENCE</scope>
    <source>
        <strain evidence="2">CBHHK067</strain>
    </source>
</reference>
<feature type="region of interest" description="Disordered" evidence="1">
    <location>
        <begin position="1"/>
        <end position="28"/>
    </location>
</feature>
<sequence length="91" mass="9997">MPGAKENHRKPTVVDSGGAPVRQHNPDIPEAHVLRGWYDEAGKITTYQAHSSSGGGGMERSRFVRSEIRSLTDVKQSELGVGDQVDYFSTR</sequence>
<accession>A0AAD7DNV1</accession>
<dbReference type="EMBL" id="JARKIE010000035">
    <property type="protein sequence ID" value="KAJ7696249.1"/>
    <property type="molecule type" value="Genomic_DNA"/>
</dbReference>
<evidence type="ECO:0000256" key="1">
    <source>
        <dbReference type="SAM" id="MobiDB-lite"/>
    </source>
</evidence>
<proteinExistence type="predicted"/>
<gene>
    <name evidence="2" type="ORF">B0H17DRAFT_1198167</name>
</gene>
<keyword evidence="3" id="KW-1185">Reference proteome</keyword>
<organism evidence="2 3">
    <name type="scientific">Mycena rosella</name>
    <name type="common">Pink bonnet</name>
    <name type="synonym">Agaricus rosellus</name>
    <dbReference type="NCBI Taxonomy" id="1033263"/>
    <lineage>
        <taxon>Eukaryota</taxon>
        <taxon>Fungi</taxon>
        <taxon>Dikarya</taxon>
        <taxon>Basidiomycota</taxon>
        <taxon>Agaricomycotina</taxon>
        <taxon>Agaricomycetes</taxon>
        <taxon>Agaricomycetidae</taxon>
        <taxon>Agaricales</taxon>
        <taxon>Marasmiineae</taxon>
        <taxon>Mycenaceae</taxon>
        <taxon>Mycena</taxon>
    </lineage>
</organism>
<dbReference type="AlphaFoldDB" id="A0AAD7DNV1"/>
<protein>
    <submittedName>
        <fullName evidence="2">Uncharacterized protein</fullName>
    </submittedName>
</protein>